<accession>A0ABR0FS59</accession>
<proteinExistence type="predicted"/>
<dbReference type="Pfam" id="PF01161">
    <property type="entry name" value="PBP"/>
    <property type="match status" value="1"/>
</dbReference>
<evidence type="ECO:0000313" key="3">
    <source>
        <dbReference type="Proteomes" id="UP001322138"/>
    </source>
</evidence>
<keyword evidence="2" id="KW-0689">Ribosomal protein</keyword>
<dbReference type="GeneID" id="87895713"/>
<dbReference type="InterPro" id="IPR008914">
    <property type="entry name" value="PEBP"/>
</dbReference>
<gene>
    <name evidence="2" type="primary">MRPL35</name>
    <name evidence="2" type="ORF">QC761_205030</name>
</gene>
<evidence type="ECO:0000313" key="2">
    <source>
        <dbReference type="EMBL" id="KAK4645835.1"/>
    </source>
</evidence>
<dbReference type="Gene3D" id="3.90.280.10">
    <property type="entry name" value="PEBP-like"/>
    <property type="match status" value="1"/>
</dbReference>
<reference evidence="2 3" key="1">
    <citation type="journal article" date="2023" name="bioRxiv">
        <title>High-quality genome assemblies of four members of thePodospora anserinaspecies complex.</title>
        <authorList>
            <person name="Ament-Velasquez S.L."/>
            <person name="Vogan A.A."/>
            <person name="Wallerman O."/>
            <person name="Hartmann F."/>
            <person name="Gautier V."/>
            <person name="Silar P."/>
            <person name="Giraud T."/>
            <person name="Johannesson H."/>
        </authorList>
    </citation>
    <scope>NUCLEOTIDE SEQUENCE [LARGE SCALE GENOMIC DNA]</scope>
    <source>
        <strain evidence="2 3">CBS 112042</strain>
    </source>
</reference>
<evidence type="ECO:0000256" key="1">
    <source>
        <dbReference type="SAM" id="MobiDB-lite"/>
    </source>
</evidence>
<organism evidence="2 3">
    <name type="scientific">Podospora bellae-mahoneyi</name>
    <dbReference type="NCBI Taxonomy" id="2093777"/>
    <lineage>
        <taxon>Eukaryota</taxon>
        <taxon>Fungi</taxon>
        <taxon>Dikarya</taxon>
        <taxon>Ascomycota</taxon>
        <taxon>Pezizomycotina</taxon>
        <taxon>Sordariomycetes</taxon>
        <taxon>Sordariomycetidae</taxon>
        <taxon>Sordariales</taxon>
        <taxon>Podosporaceae</taxon>
        <taxon>Podospora</taxon>
    </lineage>
</organism>
<comment type="caution">
    <text evidence="2">The sequence shown here is derived from an EMBL/GenBank/DDBJ whole genome shotgun (WGS) entry which is preliminary data.</text>
</comment>
<dbReference type="SUPFAM" id="SSF49777">
    <property type="entry name" value="PEBP-like"/>
    <property type="match status" value="1"/>
</dbReference>
<name>A0ABR0FS59_9PEZI</name>
<feature type="region of interest" description="Disordered" evidence="1">
    <location>
        <begin position="78"/>
        <end position="99"/>
    </location>
</feature>
<dbReference type="PANTHER" id="PTHR11362">
    <property type="entry name" value="PHOSPHATIDYLETHANOLAMINE-BINDING PROTEIN"/>
    <property type="match status" value="1"/>
</dbReference>
<dbReference type="PANTHER" id="PTHR11362:SF82">
    <property type="entry name" value="PHOSPHATIDYLETHANOLAMINE-BINDING PROTEIN 4"/>
    <property type="match status" value="1"/>
</dbReference>
<dbReference type="InterPro" id="IPR036610">
    <property type="entry name" value="PEBP-like_sf"/>
</dbReference>
<dbReference type="RefSeq" id="XP_062734811.1">
    <property type="nucleotide sequence ID" value="XM_062876231.1"/>
</dbReference>
<dbReference type="InterPro" id="IPR035810">
    <property type="entry name" value="PEBP_euk"/>
</dbReference>
<dbReference type="EMBL" id="JAFFGZ010000004">
    <property type="protein sequence ID" value="KAK4645835.1"/>
    <property type="molecule type" value="Genomic_DNA"/>
</dbReference>
<dbReference type="Gene3D" id="1.20.58.1180">
    <property type="match status" value="1"/>
</dbReference>
<feature type="compositionally biased region" description="Polar residues" evidence="1">
    <location>
        <begin position="78"/>
        <end position="95"/>
    </location>
</feature>
<dbReference type="Proteomes" id="UP001322138">
    <property type="component" value="Unassembled WGS sequence"/>
</dbReference>
<protein>
    <submittedName>
        <fullName evidence="2">Mitochondrial 54S ribosomal protein YmL35</fullName>
    </submittedName>
</protein>
<keyword evidence="3" id="KW-1185">Reference proteome</keyword>
<dbReference type="CDD" id="cd00866">
    <property type="entry name" value="PEBP_euk"/>
    <property type="match status" value="1"/>
</dbReference>
<dbReference type="GO" id="GO:0005840">
    <property type="term" value="C:ribosome"/>
    <property type="evidence" value="ECO:0007669"/>
    <property type="project" value="UniProtKB-KW"/>
</dbReference>
<keyword evidence="2" id="KW-0687">Ribonucleoprotein</keyword>
<sequence length="513" mass="58137">MGPRIFSIGAGSRDKRKADQILNSSGHRWNWEPKTAPKYSEIMSGTQQVARPLVRSLRQATSTTATCQSRPIVAAIRQFSSTPSRSDEPTTTTPAGSDAQKLAADAAVLVQKKASEITAIKQGSEEELAKLLSPELGSRRRRAAIATTGDIPFEQLPYQCFQEARKVLAKDREEKIAKIKAELARIKRIEQTDASTYRGGEVFKQKRLESLRKHVEELKIQADINDPMVKRRFEDGHGDMNKPIYRYLAENKWRSMDYKIITQRIHQFNIVPDILPKFDPTMDVKMTFRGYKAPPGSILDSLITESPPNLRMQVFNSGERLLSVVVMDSDVPNPETDSYGRRLHFMVTNIPWSPTSTSLNLHRLNSKASSESPQGGLPEDGTLAIPWLPPTAQKGSPYHRLSVFVLEHNNNQTLDLAKLKEMYGGREGFSLKSFRDKFDLNPVGFTLFRSVWDEHTAEVMARHGIPGADVEFKQPRVHSLKPPRKARGWEAKRQKPKYKSLWKYSKRIKGLKY</sequence>